<gene>
    <name evidence="11" type="primary">tssL</name>
    <name evidence="11" type="ORF">JAZ07_01625</name>
</gene>
<dbReference type="SUPFAM" id="SSF103088">
    <property type="entry name" value="OmpA-like"/>
    <property type="match status" value="1"/>
</dbReference>
<feature type="domain" description="OmpA-like" evidence="10">
    <location>
        <begin position="153"/>
        <end position="274"/>
    </location>
</feature>
<accession>A0A9E4K9Q5</accession>
<comment type="caution">
    <text evidence="11">The sequence shown here is derived from an EMBL/GenBank/DDBJ whole genome shotgun (WGS) entry which is preliminary data.</text>
</comment>
<dbReference type="Pfam" id="PF13677">
    <property type="entry name" value="MotB_plug"/>
    <property type="match status" value="1"/>
</dbReference>
<dbReference type="InterPro" id="IPR036737">
    <property type="entry name" value="OmpA-like_sf"/>
</dbReference>
<evidence type="ECO:0000256" key="1">
    <source>
        <dbReference type="ARBA" id="ARBA00004162"/>
    </source>
</evidence>
<feature type="transmembrane region" description="Helical" evidence="9">
    <location>
        <begin position="15"/>
        <end position="37"/>
    </location>
</feature>
<name>A0A9E4K9Q5_9GAMM</name>
<comment type="subcellular location">
    <subcellularLocation>
        <location evidence="1">Cell membrane</location>
        <topology evidence="1">Single-pass membrane protein</topology>
    </subcellularLocation>
</comment>
<dbReference type="AlphaFoldDB" id="A0A9E4K9Q5"/>
<dbReference type="Gene3D" id="3.30.1330.60">
    <property type="entry name" value="OmpA-like domain"/>
    <property type="match status" value="1"/>
</dbReference>
<evidence type="ECO:0000256" key="6">
    <source>
        <dbReference type="ARBA" id="ARBA00023136"/>
    </source>
</evidence>
<dbReference type="InterPro" id="IPR025713">
    <property type="entry name" value="MotB-like_N_dom"/>
</dbReference>
<dbReference type="Pfam" id="PF00691">
    <property type="entry name" value="OmpA"/>
    <property type="match status" value="1"/>
</dbReference>
<dbReference type="NCBIfam" id="TIGR03350">
    <property type="entry name" value="type_VI_ompA"/>
    <property type="match status" value="1"/>
</dbReference>
<dbReference type="Proteomes" id="UP000886667">
    <property type="component" value="Unassembled WGS sequence"/>
</dbReference>
<keyword evidence="4 9" id="KW-0812">Transmembrane</keyword>
<keyword evidence="6 7" id="KW-0472">Membrane</keyword>
<sequence length="288" mass="32245">MADECPKCPEGLPPWLATFADLMSLLMCFFVLLLSFAEVDAQRFKKMAESMKDAFGVQREIPAVEIVKGTSVIMQEFSPGKPEPSPIEDIRQITSDLEQEFLDRESKDANDVDEAKAAMQAELEREVQAQAEELQEMLESEISDGLIDVETESTNIIIRIQEKGSFPSGRANLNPEFFEVISKITEVIATTPGKIIVAGHTDNIPISTRRFRSNWELSSARAVTVVHAMLSNASIEEDRFLIQGYADSQPLVDNETAENRAQNRRVELVIRRGEDVELDAEPTEIPEE</sequence>
<keyword evidence="3" id="KW-1003">Cell membrane</keyword>
<evidence type="ECO:0000256" key="3">
    <source>
        <dbReference type="ARBA" id="ARBA00022475"/>
    </source>
</evidence>
<reference evidence="11" key="1">
    <citation type="journal article" date="2021" name="Proc. Natl. Acad. Sci. U.S.A.">
        <title>Global biogeography of chemosynthetic symbionts reveals both localized and globally distributed symbiont groups. .</title>
        <authorList>
            <person name="Osvatic J.T."/>
            <person name="Wilkins L.G.E."/>
            <person name="Leibrecht L."/>
            <person name="Leray M."/>
            <person name="Zauner S."/>
            <person name="Polzin J."/>
            <person name="Camacho Y."/>
            <person name="Gros O."/>
            <person name="van Gils J.A."/>
            <person name="Eisen J.A."/>
            <person name="Petersen J.M."/>
            <person name="Yuen B."/>
        </authorList>
    </citation>
    <scope>NUCLEOTIDE SEQUENCE</scope>
    <source>
        <strain evidence="11">MAGclacostrist064TRANS</strain>
    </source>
</reference>
<dbReference type="PANTHER" id="PTHR30329">
    <property type="entry name" value="STATOR ELEMENT OF FLAGELLAR MOTOR COMPLEX"/>
    <property type="match status" value="1"/>
</dbReference>
<evidence type="ECO:0000256" key="5">
    <source>
        <dbReference type="ARBA" id="ARBA00022989"/>
    </source>
</evidence>
<dbReference type="GO" id="GO:0005886">
    <property type="term" value="C:plasma membrane"/>
    <property type="evidence" value="ECO:0007669"/>
    <property type="project" value="UniProtKB-SubCell"/>
</dbReference>
<evidence type="ECO:0000256" key="9">
    <source>
        <dbReference type="SAM" id="Phobius"/>
    </source>
</evidence>
<feature type="coiled-coil region" evidence="8">
    <location>
        <begin position="112"/>
        <end position="144"/>
    </location>
</feature>
<proteinExistence type="inferred from homology"/>
<evidence type="ECO:0000313" key="11">
    <source>
        <dbReference type="EMBL" id="MCG7945026.1"/>
    </source>
</evidence>
<keyword evidence="8" id="KW-0175">Coiled coil</keyword>
<dbReference type="InterPro" id="IPR017733">
    <property type="entry name" value="OmpA-like_dom_proteobacteria"/>
</dbReference>
<dbReference type="PANTHER" id="PTHR30329:SF21">
    <property type="entry name" value="LIPOPROTEIN YIAD-RELATED"/>
    <property type="match status" value="1"/>
</dbReference>
<evidence type="ECO:0000313" key="12">
    <source>
        <dbReference type="Proteomes" id="UP000886667"/>
    </source>
</evidence>
<dbReference type="InterPro" id="IPR006665">
    <property type="entry name" value="OmpA-like"/>
</dbReference>
<evidence type="ECO:0000259" key="10">
    <source>
        <dbReference type="PROSITE" id="PS51123"/>
    </source>
</evidence>
<evidence type="ECO:0000256" key="2">
    <source>
        <dbReference type="ARBA" id="ARBA00008914"/>
    </source>
</evidence>
<comment type="similarity">
    <text evidence="2">Belongs to the MotB family.</text>
</comment>
<organism evidence="11 12">
    <name type="scientific">Candidatus Thiodiazotropha taylori</name>
    <dbReference type="NCBI Taxonomy" id="2792791"/>
    <lineage>
        <taxon>Bacteria</taxon>
        <taxon>Pseudomonadati</taxon>
        <taxon>Pseudomonadota</taxon>
        <taxon>Gammaproteobacteria</taxon>
        <taxon>Chromatiales</taxon>
        <taxon>Sedimenticolaceae</taxon>
        <taxon>Candidatus Thiodiazotropha</taxon>
    </lineage>
</organism>
<evidence type="ECO:0000256" key="7">
    <source>
        <dbReference type="PROSITE-ProRule" id="PRU00473"/>
    </source>
</evidence>
<protein>
    <submittedName>
        <fullName evidence="11">Type VI secretion system protein TssL, long form</fullName>
    </submittedName>
</protein>
<evidence type="ECO:0000256" key="8">
    <source>
        <dbReference type="SAM" id="Coils"/>
    </source>
</evidence>
<keyword evidence="5 9" id="KW-1133">Transmembrane helix</keyword>
<dbReference type="CDD" id="cd07185">
    <property type="entry name" value="OmpA_C-like"/>
    <property type="match status" value="1"/>
</dbReference>
<dbReference type="PROSITE" id="PS51123">
    <property type="entry name" value="OMPA_2"/>
    <property type="match status" value="1"/>
</dbReference>
<dbReference type="EMBL" id="JAEPCM010000023">
    <property type="protein sequence ID" value="MCG7945026.1"/>
    <property type="molecule type" value="Genomic_DNA"/>
</dbReference>
<dbReference type="InterPro" id="IPR050330">
    <property type="entry name" value="Bact_OuterMem_StrucFunc"/>
</dbReference>
<evidence type="ECO:0000256" key="4">
    <source>
        <dbReference type="ARBA" id="ARBA00022692"/>
    </source>
</evidence>
<dbReference type="NCBIfam" id="NF006508">
    <property type="entry name" value="PRK08944.1"/>
    <property type="match status" value="1"/>
</dbReference>